<protein>
    <submittedName>
        <fullName evidence="3">Phospholipid scramblase</fullName>
    </submittedName>
</protein>
<reference evidence="1 2" key="2">
    <citation type="submission" date="2018-11" db="EMBL/GenBank/DDBJ databases">
        <authorList>
            <consortium name="Pathogen Informatics"/>
        </authorList>
    </citation>
    <scope>NUCLEOTIDE SEQUENCE [LARGE SCALE GENOMIC DNA]</scope>
</reference>
<proteinExistence type="predicted"/>
<organism evidence="3">
    <name type="scientific">Gongylonema pulchrum</name>
    <dbReference type="NCBI Taxonomy" id="637853"/>
    <lineage>
        <taxon>Eukaryota</taxon>
        <taxon>Metazoa</taxon>
        <taxon>Ecdysozoa</taxon>
        <taxon>Nematoda</taxon>
        <taxon>Chromadorea</taxon>
        <taxon>Rhabditida</taxon>
        <taxon>Spirurina</taxon>
        <taxon>Spiruromorpha</taxon>
        <taxon>Spiruroidea</taxon>
        <taxon>Gongylonematidae</taxon>
        <taxon>Gongylonema</taxon>
    </lineage>
</organism>
<evidence type="ECO:0000313" key="1">
    <source>
        <dbReference type="EMBL" id="VDN25012.1"/>
    </source>
</evidence>
<dbReference type="WBParaSite" id="GPUH_0001493701-mRNA-1">
    <property type="protein sequence ID" value="GPUH_0001493701-mRNA-1"/>
    <property type="gene ID" value="GPUH_0001493701"/>
</dbReference>
<keyword evidence="2" id="KW-1185">Reference proteome</keyword>
<name>A0A183E1S6_9BILA</name>
<dbReference type="OrthoDB" id="5787890at2759"/>
<dbReference type="Proteomes" id="UP000271098">
    <property type="component" value="Unassembled WGS sequence"/>
</dbReference>
<dbReference type="AlphaFoldDB" id="A0A183E1S6"/>
<gene>
    <name evidence="1" type="ORF">GPUH_LOCUS14917</name>
</gene>
<dbReference type="EMBL" id="UYRT01081801">
    <property type="protein sequence ID" value="VDN25012.1"/>
    <property type="molecule type" value="Genomic_DNA"/>
</dbReference>
<reference evidence="3" key="1">
    <citation type="submission" date="2016-06" db="UniProtKB">
        <authorList>
            <consortium name="WormBaseParasite"/>
        </authorList>
    </citation>
    <scope>IDENTIFICATION</scope>
</reference>
<accession>A0A183E1S6</accession>
<sequence length="164" mass="19075">MPLFCLLISPDQDSIIGVMDATLNLCYYQRFGIFYRNFVCSDEGDSRFYGDTCVLEYRRRTDGMVLENNDTMEIPVALTRFLHPNLKFDVVTTKTFLSMLCRFIENEHRFYRFDVERIGNTIFIQDLPYGDARPFKTYIQGALDILTGRYVSIAIRLKASSTVL</sequence>
<evidence type="ECO:0000313" key="3">
    <source>
        <dbReference type="WBParaSite" id="GPUH_0001493701-mRNA-1"/>
    </source>
</evidence>
<evidence type="ECO:0000313" key="2">
    <source>
        <dbReference type="Proteomes" id="UP000271098"/>
    </source>
</evidence>